<dbReference type="STRING" id="870435.A0A0C3NFU4"/>
<sequence>MDAPQPQQQFRPNFALPAFQGVVDLVMAGGDLTREQAIRALEARWDQDNPQGDEQHGDQPQQEEERRPPPPNDLPHPPVQPPVAEPDRPPQRVSEQNPPTFDPDAMVSSNLPTWPVEYAIKKIESFKFVHMWYFTREGLQEAVRTVRHLKENDTLAITQAGKGNVTLRAANSLTASKNARPDHNLSFAKYMYAKNHFLTCIENMGWGNQLVDAFNWFFHRIDNHRWRDRGDRGERALLHYASKVRQDWHDKAVHNQAYNIGVINEELLADIGRELDTKDVQSGLDQVSPSRLYPQTVC</sequence>
<feature type="region of interest" description="Disordered" evidence="1">
    <location>
        <begin position="39"/>
        <end position="108"/>
    </location>
</feature>
<accession>A0A0C3NFU4</accession>
<feature type="compositionally biased region" description="Pro residues" evidence="1">
    <location>
        <begin position="69"/>
        <end position="84"/>
    </location>
</feature>
<protein>
    <submittedName>
        <fullName evidence="2">Uncharacterized protein</fullName>
    </submittedName>
</protein>
<reference evidence="2 3" key="1">
    <citation type="submission" date="2014-04" db="EMBL/GenBank/DDBJ databases">
        <authorList>
            <consortium name="DOE Joint Genome Institute"/>
            <person name="Kuo A."/>
            <person name="Kohler A."/>
            <person name="Costa M.D."/>
            <person name="Nagy L.G."/>
            <person name="Floudas D."/>
            <person name="Copeland A."/>
            <person name="Barry K.W."/>
            <person name="Cichocki N."/>
            <person name="Veneault-Fourrey C."/>
            <person name="LaButti K."/>
            <person name="Lindquist E.A."/>
            <person name="Lipzen A."/>
            <person name="Lundell T."/>
            <person name="Morin E."/>
            <person name="Murat C."/>
            <person name="Sun H."/>
            <person name="Tunlid A."/>
            <person name="Henrissat B."/>
            <person name="Grigoriev I.V."/>
            <person name="Hibbett D.S."/>
            <person name="Martin F."/>
            <person name="Nordberg H.P."/>
            <person name="Cantor M.N."/>
            <person name="Hua S.X."/>
        </authorList>
    </citation>
    <scope>NUCLEOTIDE SEQUENCE [LARGE SCALE GENOMIC DNA]</scope>
    <source>
        <strain evidence="2 3">Marx 270</strain>
    </source>
</reference>
<evidence type="ECO:0000256" key="1">
    <source>
        <dbReference type="SAM" id="MobiDB-lite"/>
    </source>
</evidence>
<dbReference type="EMBL" id="KN832090">
    <property type="protein sequence ID" value="KIN94645.1"/>
    <property type="molecule type" value="Genomic_DNA"/>
</dbReference>
<dbReference type="Proteomes" id="UP000054217">
    <property type="component" value="Unassembled WGS sequence"/>
</dbReference>
<evidence type="ECO:0000313" key="2">
    <source>
        <dbReference type="EMBL" id="KIN94645.1"/>
    </source>
</evidence>
<gene>
    <name evidence="2" type="ORF">M404DRAFT_167685</name>
</gene>
<keyword evidence="3" id="KW-1185">Reference proteome</keyword>
<proteinExistence type="predicted"/>
<feature type="compositionally biased region" description="Basic and acidic residues" evidence="1">
    <location>
        <begin position="39"/>
        <end position="68"/>
    </location>
</feature>
<dbReference type="InParanoid" id="A0A0C3NFU4"/>
<dbReference type="AlphaFoldDB" id="A0A0C3NFU4"/>
<reference evidence="3" key="2">
    <citation type="submission" date="2015-01" db="EMBL/GenBank/DDBJ databases">
        <title>Evolutionary Origins and Diversification of the Mycorrhizal Mutualists.</title>
        <authorList>
            <consortium name="DOE Joint Genome Institute"/>
            <consortium name="Mycorrhizal Genomics Consortium"/>
            <person name="Kohler A."/>
            <person name="Kuo A."/>
            <person name="Nagy L.G."/>
            <person name="Floudas D."/>
            <person name="Copeland A."/>
            <person name="Barry K.W."/>
            <person name="Cichocki N."/>
            <person name="Veneault-Fourrey C."/>
            <person name="LaButti K."/>
            <person name="Lindquist E.A."/>
            <person name="Lipzen A."/>
            <person name="Lundell T."/>
            <person name="Morin E."/>
            <person name="Murat C."/>
            <person name="Riley R."/>
            <person name="Ohm R."/>
            <person name="Sun H."/>
            <person name="Tunlid A."/>
            <person name="Henrissat B."/>
            <person name="Grigoriev I.V."/>
            <person name="Hibbett D.S."/>
            <person name="Martin F."/>
        </authorList>
    </citation>
    <scope>NUCLEOTIDE SEQUENCE [LARGE SCALE GENOMIC DNA]</scope>
    <source>
        <strain evidence="3">Marx 270</strain>
    </source>
</reference>
<organism evidence="2 3">
    <name type="scientific">Pisolithus tinctorius Marx 270</name>
    <dbReference type="NCBI Taxonomy" id="870435"/>
    <lineage>
        <taxon>Eukaryota</taxon>
        <taxon>Fungi</taxon>
        <taxon>Dikarya</taxon>
        <taxon>Basidiomycota</taxon>
        <taxon>Agaricomycotina</taxon>
        <taxon>Agaricomycetes</taxon>
        <taxon>Agaricomycetidae</taxon>
        <taxon>Boletales</taxon>
        <taxon>Sclerodermatineae</taxon>
        <taxon>Pisolithaceae</taxon>
        <taxon>Pisolithus</taxon>
    </lineage>
</organism>
<name>A0A0C3NFU4_PISTI</name>
<dbReference type="HOGENOM" id="CLU_052398_1_1_1"/>
<dbReference type="OrthoDB" id="2688210at2759"/>
<evidence type="ECO:0000313" key="3">
    <source>
        <dbReference type="Proteomes" id="UP000054217"/>
    </source>
</evidence>